<reference evidence="1" key="1">
    <citation type="submission" date="2021-06" db="EMBL/GenBank/DDBJ databases">
        <authorList>
            <person name="Kallberg Y."/>
            <person name="Tangrot J."/>
            <person name="Rosling A."/>
        </authorList>
    </citation>
    <scope>NUCLEOTIDE SEQUENCE</scope>
    <source>
        <strain evidence="1">28 12/20/2015</strain>
    </source>
</reference>
<keyword evidence="2" id="KW-1185">Reference proteome</keyword>
<accession>A0ACA9L3D2</accession>
<dbReference type="EMBL" id="CAJVPW010002325">
    <property type="protein sequence ID" value="CAG8503695.1"/>
    <property type="molecule type" value="Genomic_DNA"/>
</dbReference>
<proteinExistence type="predicted"/>
<comment type="caution">
    <text evidence="1">The sequence shown here is derived from an EMBL/GenBank/DDBJ whole genome shotgun (WGS) entry which is preliminary data.</text>
</comment>
<dbReference type="Proteomes" id="UP000789366">
    <property type="component" value="Unassembled WGS sequence"/>
</dbReference>
<name>A0ACA9L3D2_9GLOM</name>
<evidence type="ECO:0000313" key="1">
    <source>
        <dbReference type="EMBL" id="CAG8503695.1"/>
    </source>
</evidence>
<organism evidence="1 2">
    <name type="scientific">Cetraspora pellucida</name>
    <dbReference type="NCBI Taxonomy" id="1433469"/>
    <lineage>
        <taxon>Eukaryota</taxon>
        <taxon>Fungi</taxon>
        <taxon>Fungi incertae sedis</taxon>
        <taxon>Mucoromycota</taxon>
        <taxon>Glomeromycotina</taxon>
        <taxon>Glomeromycetes</taxon>
        <taxon>Diversisporales</taxon>
        <taxon>Gigasporaceae</taxon>
        <taxon>Cetraspora</taxon>
    </lineage>
</organism>
<gene>
    <name evidence="1" type="ORF">SPELUC_LOCUS3135</name>
</gene>
<evidence type="ECO:0000313" key="2">
    <source>
        <dbReference type="Proteomes" id="UP000789366"/>
    </source>
</evidence>
<protein>
    <submittedName>
        <fullName evidence="1">17681_t:CDS:1</fullName>
    </submittedName>
</protein>
<sequence length="303" mass="34911">MSNKPPAGTQKTKVQRHTLESNGDLNVATENLDETTSMLLESYKTYNGRQYLNGVDLNYILPSDELEFSRSTLSHILRKHLWNNFRSPINEKLNIGHWVMDMGSEYPSSTFIGIDIDSSNFPSHDRCPSNVCFLTCNAIHGVPFPPNTFDFVNVSMMWCAFSEPQWIQLIKDLVRVLKYDGWIEFLNPNTCSDNPGKVEQLLFESASKVCLETKGVNIAIYKMIPKYLEAMDELDEITCLSMNYPSLENIKRAYESIAFLPKYIGKSKEDFDKLLIEFYNEVNESNPTWSFHRQFAKKVHNID</sequence>